<dbReference type="InterPro" id="IPR027485">
    <property type="entry name" value="AMMECR1_N"/>
</dbReference>
<gene>
    <name evidence="2" type="ORF">PN36_23470</name>
</gene>
<dbReference type="InterPro" id="IPR002733">
    <property type="entry name" value="AMMECR1_domain"/>
</dbReference>
<name>A0A4E0RFV2_9GAMM</name>
<dbReference type="PANTHER" id="PTHR13016">
    <property type="entry name" value="AMMECR1 HOMOLOG"/>
    <property type="match status" value="1"/>
</dbReference>
<dbReference type="Proteomes" id="UP000030428">
    <property type="component" value="Unassembled WGS sequence"/>
</dbReference>
<accession>A0A4E0RFV2</accession>
<dbReference type="Gene3D" id="3.30.700.20">
    <property type="entry name" value="Hypothetical protein ph0010, domain 1"/>
    <property type="match status" value="1"/>
</dbReference>
<dbReference type="PROSITE" id="PS51112">
    <property type="entry name" value="AMMECR1"/>
    <property type="match status" value="1"/>
</dbReference>
<sequence length="184" mass="20842">MSLTKEHSQTLLQVAQKSIQHGLEQSQPLNVEILDYAKELRDKRASFVTLEIDNKLRGCIGTLIAIRPLVSDVAYHAYAAAFSDPRFPGLGRDEFPLLDIHISILSEPEPIDFDSEKDLIQQIRPGKDGLILTEGMHKGTFLPSVWASLSEPQDFIRHLKQKAGLPQNYWSDSIEMQRYTTEII</sequence>
<evidence type="ECO:0000313" key="3">
    <source>
        <dbReference type="Proteomes" id="UP000030428"/>
    </source>
</evidence>
<dbReference type="NCBIfam" id="TIGR00296">
    <property type="entry name" value="TIGR00296 family protein"/>
    <property type="match status" value="1"/>
</dbReference>
<dbReference type="NCBIfam" id="TIGR04335">
    <property type="entry name" value="AmmeMemoSam_A"/>
    <property type="match status" value="1"/>
</dbReference>
<evidence type="ECO:0000313" key="2">
    <source>
        <dbReference type="EMBL" id="TGO02536.1"/>
    </source>
</evidence>
<dbReference type="AlphaFoldDB" id="A0A4E0RFV2"/>
<feature type="domain" description="AMMECR1" evidence="1">
    <location>
        <begin position="6"/>
        <end position="184"/>
    </location>
</feature>
<dbReference type="EMBL" id="JSZA02000115">
    <property type="protein sequence ID" value="TGO02536.1"/>
    <property type="molecule type" value="Genomic_DNA"/>
</dbReference>
<dbReference type="InterPro" id="IPR036071">
    <property type="entry name" value="AMMECR1_dom_sf"/>
</dbReference>
<reference evidence="2 3" key="1">
    <citation type="journal article" date="2016" name="Front. Microbiol.">
        <title>Single-Cell (Meta-)Genomics of a Dimorphic Candidatus Thiomargarita nelsonii Reveals Genomic Plasticity.</title>
        <authorList>
            <person name="Flood B.E."/>
            <person name="Fliss P."/>
            <person name="Jones D.S."/>
            <person name="Dick G.J."/>
            <person name="Jain S."/>
            <person name="Kaster A.K."/>
            <person name="Winkel M."/>
            <person name="Mussmann M."/>
            <person name="Bailey J."/>
        </authorList>
    </citation>
    <scope>NUCLEOTIDE SEQUENCE [LARGE SCALE GENOMIC DNA]</scope>
    <source>
        <strain evidence="2">Hydrate Ridge</strain>
    </source>
</reference>
<dbReference type="InterPro" id="IPR023473">
    <property type="entry name" value="AMMECR1"/>
</dbReference>
<organism evidence="2 3">
    <name type="scientific">Candidatus Thiomargarita nelsonii</name>
    <dbReference type="NCBI Taxonomy" id="1003181"/>
    <lineage>
        <taxon>Bacteria</taxon>
        <taxon>Pseudomonadati</taxon>
        <taxon>Pseudomonadota</taxon>
        <taxon>Gammaproteobacteria</taxon>
        <taxon>Thiotrichales</taxon>
        <taxon>Thiotrichaceae</taxon>
        <taxon>Thiomargarita</taxon>
    </lineage>
</organism>
<comment type="caution">
    <text evidence="2">The sequence shown here is derived from an EMBL/GenBank/DDBJ whole genome shotgun (WGS) entry which is preliminary data.</text>
</comment>
<proteinExistence type="predicted"/>
<dbReference type="Gene3D" id="3.30.1490.150">
    <property type="entry name" value="Hypothetical protein ph0010, domain 2"/>
    <property type="match status" value="1"/>
</dbReference>
<dbReference type="InterPro" id="IPR027623">
    <property type="entry name" value="AmmeMemoSam_A"/>
</dbReference>
<dbReference type="SUPFAM" id="SSF143447">
    <property type="entry name" value="AMMECR1-like"/>
    <property type="match status" value="1"/>
</dbReference>
<evidence type="ECO:0000259" key="1">
    <source>
        <dbReference type="PROSITE" id="PS51112"/>
    </source>
</evidence>
<dbReference type="Pfam" id="PF01871">
    <property type="entry name" value="AMMECR1"/>
    <property type="match status" value="1"/>
</dbReference>
<protein>
    <recommendedName>
        <fullName evidence="1">AMMECR1 domain-containing protein</fullName>
    </recommendedName>
</protein>
<dbReference type="PANTHER" id="PTHR13016:SF0">
    <property type="entry name" value="AMME SYNDROME CANDIDATE GENE 1 PROTEIN"/>
    <property type="match status" value="1"/>
</dbReference>
<keyword evidence="3" id="KW-1185">Reference proteome</keyword>